<accession>A0AAN6XZ17</accession>
<keyword evidence="2" id="KW-1185">Reference proteome</keyword>
<gene>
    <name evidence="1" type="ORF">QBC37DRAFT_460189</name>
</gene>
<dbReference type="AlphaFoldDB" id="A0AAN6XZ17"/>
<organism evidence="1 2">
    <name type="scientific">Rhypophila decipiens</name>
    <dbReference type="NCBI Taxonomy" id="261697"/>
    <lineage>
        <taxon>Eukaryota</taxon>
        <taxon>Fungi</taxon>
        <taxon>Dikarya</taxon>
        <taxon>Ascomycota</taxon>
        <taxon>Pezizomycotina</taxon>
        <taxon>Sordariomycetes</taxon>
        <taxon>Sordariomycetidae</taxon>
        <taxon>Sordariales</taxon>
        <taxon>Naviculisporaceae</taxon>
        <taxon>Rhypophila</taxon>
    </lineage>
</organism>
<reference evidence="1" key="2">
    <citation type="submission" date="2023-05" db="EMBL/GenBank/DDBJ databases">
        <authorList>
            <consortium name="Lawrence Berkeley National Laboratory"/>
            <person name="Steindorff A."/>
            <person name="Hensen N."/>
            <person name="Bonometti L."/>
            <person name="Westerberg I."/>
            <person name="Brannstrom I.O."/>
            <person name="Guillou S."/>
            <person name="Cros-Aarteil S."/>
            <person name="Calhoun S."/>
            <person name="Haridas S."/>
            <person name="Kuo A."/>
            <person name="Mondo S."/>
            <person name="Pangilinan J."/>
            <person name="Riley R."/>
            <person name="Labutti K."/>
            <person name="Andreopoulos B."/>
            <person name="Lipzen A."/>
            <person name="Chen C."/>
            <person name="Yanf M."/>
            <person name="Daum C."/>
            <person name="Ng V."/>
            <person name="Clum A."/>
            <person name="Ohm R."/>
            <person name="Martin F."/>
            <person name="Silar P."/>
            <person name="Natvig D."/>
            <person name="Lalanne C."/>
            <person name="Gautier V."/>
            <person name="Ament-Velasquez S.L."/>
            <person name="Kruys A."/>
            <person name="Hutchinson M.I."/>
            <person name="Powell A.J."/>
            <person name="Barry K."/>
            <person name="Miller A.N."/>
            <person name="Grigoriev I.V."/>
            <person name="Debuchy R."/>
            <person name="Gladieux P."/>
            <person name="Thoren M.H."/>
            <person name="Johannesson H."/>
        </authorList>
    </citation>
    <scope>NUCLEOTIDE SEQUENCE</scope>
    <source>
        <strain evidence="1">PSN293</strain>
    </source>
</reference>
<dbReference type="EMBL" id="MU858452">
    <property type="protein sequence ID" value="KAK4206277.1"/>
    <property type="molecule type" value="Genomic_DNA"/>
</dbReference>
<evidence type="ECO:0000313" key="1">
    <source>
        <dbReference type="EMBL" id="KAK4206277.1"/>
    </source>
</evidence>
<dbReference type="Proteomes" id="UP001301769">
    <property type="component" value="Unassembled WGS sequence"/>
</dbReference>
<comment type="caution">
    <text evidence="1">The sequence shown here is derived from an EMBL/GenBank/DDBJ whole genome shotgun (WGS) entry which is preliminary data.</text>
</comment>
<protein>
    <submittedName>
        <fullName evidence="1">Uncharacterized protein</fullName>
    </submittedName>
</protein>
<sequence>METTLTKLATIKDVLKPFTDGDIPASYRYNPNEAVTSGPQSWVHPEQLRLHHLAGSSTSSESIWKNMETSVVNVATDVNDRDNAKKLLSQLKGLRHAVNVFLDAEDKSSFDLMIGSMDQAASMFCDDESLWYSLQYLVPMASLHLAALWTRCTEDFKKDLGKYDTPKSEIPTCMEWRKGKITTEKVSVGTFEAKVPEPLCNRSTITVRDQLNGWAKEFTWGIEDVSESNLKRRQANMEYKSAIFWVDCIYFEKLKDLIHPKLYWSFYRQPDASGKTDRPSYIDRWHLENLGWLDDGATSGTSMFDDWDFFGNHGPITKIILHADTVNHRVGGIEVFYGGQSSGLRGAANPNAMAIMELRPGEAFTKLDWGHEAGKPLTHLAFTKSSTGADRKLAVGPPVPVWGPWNCAHDARPAGRAEPSRLLCFCGWSSEKPGSGAIDRLWPILDTRTGLTTLGGLSIWDWCLWSRNTFFFPFIIASTRFLSSPPAIRAY</sequence>
<name>A0AAN6XZ17_9PEZI</name>
<reference evidence="1" key="1">
    <citation type="journal article" date="2023" name="Mol. Phylogenet. Evol.">
        <title>Genome-scale phylogeny and comparative genomics of the fungal order Sordariales.</title>
        <authorList>
            <person name="Hensen N."/>
            <person name="Bonometti L."/>
            <person name="Westerberg I."/>
            <person name="Brannstrom I.O."/>
            <person name="Guillou S."/>
            <person name="Cros-Aarteil S."/>
            <person name="Calhoun S."/>
            <person name="Haridas S."/>
            <person name="Kuo A."/>
            <person name="Mondo S."/>
            <person name="Pangilinan J."/>
            <person name="Riley R."/>
            <person name="LaButti K."/>
            <person name="Andreopoulos B."/>
            <person name="Lipzen A."/>
            <person name="Chen C."/>
            <person name="Yan M."/>
            <person name="Daum C."/>
            <person name="Ng V."/>
            <person name="Clum A."/>
            <person name="Steindorff A."/>
            <person name="Ohm R.A."/>
            <person name="Martin F."/>
            <person name="Silar P."/>
            <person name="Natvig D.O."/>
            <person name="Lalanne C."/>
            <person name="Gautier V."/>
            <person name="Ament-Velasquez S.L."/>
            <person name="Kruys A."/>
            <person name="Hutchinson M.I."/>
            <person name="Powell A.J."/>
            <person name="Barry K."/>
            <person name="Miller A.N."/>
            <person name="Grigoriev I.V."/>
            <person name="Debuchy R."/>
            <person name="Gladieux P."/>
            <person name="Hiltunen Thoren M."/>
            <person name="Johannesson H."/>
        </authorList>
    </citation>
    <scope>NUCLEOTIDE SEQUENCE</scope>
    <source>
        <strain evidence="1">PSN293</strain>
    </source>
</reference>
<evidence type="ECO:0000313" key="2">
    <source>
        <dbReference type="Proteomes" id="UP001301769"/>
    </source>
</evidence>
<proteinExistence type="predicted"/>